<evidence type="ECO:0000313" key="5">
    <source>
        <dbReference type="EMBL" id="KAH7240696.1"/>
    </source>
</evidence>
<proteinExistence type="predicted"/>
<dbReference type="CDD" id="cd00067">
    <property type="entry name" value="GAL4"/>
    <property type="match status" value="1"/>
</dbReference>
<dbReference type="AlphaFoldDB" id="A0A9P9GKM7"/>
<dbReference type="InterPro" id="IPR021858">
    <property type="entry name" value="Fun_TF"/>
</dbReference>
<dbReference type="SUPFAM" id="SSF57701">
    <property type="entry name" value="Zn2/Cys6 DNA-binding domain"/>
    <property type="match status" value="1"/>
</dbReference>
<reference evidence="5" key="1">
    <citation type="journal article" date="2021" name="Nat. Commun.">
        <title>Genetic determinants of endophytism in the Arabidopsis root mycobiome.</title>
        <authorList>
            <person name="Mesny F."/>
            <person name="Miyauchi S."/>
            <person name="Thiergart T."/>
            <person name="Pickel B."/>
            <person name="Atanasova L."/>
            <person name="Karlsson M."/>
            <person name="Huettel B."/>
            <person name="Barry K.W."/>
            <person name="Haridas S."/>
            <person name="Chen C."/>
            <person name="Bauer D."/>
            <person name="Andreopoulos W."/>
            <person name="Pangilinan J."/>
            <person name="LaButti K."/>
            <person name="Riley R."/>
            <person name="Lipzen A."/>
            <person name="Clum A."/>
            <person name="Drula E."/>
            <person name="Henrissat B."/>
            <person name="Kohler A."/>
            <person name="Grigoriev I.V."/>
            <person name="Martin F.M."/>
            <person name="Hacquard S."/>
        </authorList>
    </citation>
    <scope>NUCLEOTIDE SEQUENCE</scope>
    <source>
        <strain evidence="5">MPI-CAGE-AT-0023</strain>
    </source>
</reference>
<dbReference type="GeneID" id="70223349"/>
<evidence type="ECO:0000313" key="6">
    <source>
        <dbReference type="Proteomes" id="UP000720189"/>
    </source>
</evidence>
<comment type="caution">
    <text evidence="5">The sequence shown here is derived from an EMBL/GenBank/DDBJ whole genome shotgun (WGS) entry which is preliminary data.</text>
</comment>
<name>A0A9P9GKM7_FUSRE</name>
<dbReference type="EMBL" id="JAGMUX010000013">
    <property type="protein sequence ID" value="KAH7240696.1"/>
    <property type="molecule type" value="Genomic_DNA"/>
</dbReference>
<evidence type="ECO:0000256" key="2">
    <source>
        <dbReference type="ARBA" id="ARBA00023242"/>
    </source>
</evidence>
<dbReference type="GO" id="GO:0005634">
    <property type="term" value="C:nucleus"/>
    <property type="evidence" value="ECO:0007669"/>
    <property type="project" value="UniProtKB-SubCell"/>
</dbReference>
<gene>
    <name evidence="5" type="ORF">BKA55DRAFT_575608</name>
</gene>
<keyword evidence="2" id="KW-0539">Nucleus</keyword>
<comment type="subcellular location">
    <subcellularLocation>
        <location evidence="1">Nucleus</location>
    </subcellularLocation>
</comment>
<sequence length="633" mass="70970">MTDEPKRCRTKKPKTRTGCSVCKKRKVKCDEQLPGCKRCTKIGVECPGYYKPVKWSIKYERNMLNSSPNADNSFSWFDSGARRLSDLIQPRSDSGSVETQNDNDSEVPAPSPFPQNSGSSSSDAREHLEHILERQSPSPSNPEQPSELCDDVQADEELSVAPDASYDDSLCLTSYIPTPQTSLILDHYFTTVCHFNSSFDSANNPFRSEVARMMADSPLLFGCVLSMSAAHLYQDDKGNNYIPLEFQTEAMSHLSQTLSKLPVSREYEADDNRPTALVSREKVLNVSDDLLLSIIFLGMTAAWHDTSATGLPHLHGSRQLFRSWITLNELTDVDRRRNMTKTQIFVVSSMVYWEAMSSALFDQEYGGLSHLNIFCDPHPPALIQPCPWTGVATPVFVFLAKTLTLVRNNQSLKSLRVFETGEIHRRALYAELLAKANDLERKIVGYRLPFVSLIDDVGDPCTTPDHLLAISRCYRLAALLELYSAFPETIKRAESLDQAVDSQYGDDKTHLVTGLAFGILEILERIPDDSGTISIQLLSLLIAGSVLGPVSPREEGEGPRRSEIIRLRTFVRQRIHKMYAAVRLGPIGNVMLILEEAWSRMDVLPAVQNWNSVAPSFHWIDIMSEKRLETMIG</sequence>
<dbReference type="SMART" id="SM00066">
    <property type="entry name" value="GAL4"/>
    <property type="match status" value="1"/>
</dbReference>
<dbReference type="GO" id="GO:0045944">
    <property type="term" value="P:positive regulation of transcription by RNA polymerase II"/>
    <property type="evidence" value="ECO:0007669"/>
    <property type="project" value="TreeGrafter"/>
</dbReference>
<dbReference type="InterPro" id="IPR036864">
    <property type="entry name" value="Zn2-C6_fun-type_DNA-bd_sf"/>
</dbReference>
<dbReference type="PANTHER" id="PTHR37534">
    <property type="entry name" value="TRANSCRIPTIONAL ACTIVATOR PROTEIN UGA3"/>
    <property type="match status" value="1"/>
</dbReference>
<dbReference type="GO" id="GO:0000976">
    <property type="term" value="F:transcription cis-regulatory region binding"/>
    <property type="evidence" value="ECO:0007669"/>
    <property type="project" value="TreeGrafter"/>
</dbReference>
<dbReference type="Gene3D" id="4.10.240.10">
    <property type="entry name" value="Zn(2)-C6 fungal-type DNA-binding domain"/>
    <property type="match status" value="1"/>
</dbReference>
<dbReference type="Proteomes" id="UP000720189">
    <property type="component" value="Unassembled WGS sequence"/>
</dbReference>
<feature type="compositionally biased region" description="Polar residues" evidence="3">
    <location>
        <begin position="91"/>
        <end position="102"/>
    </location>
</feature>
<protein>
    <submittedName>
        <fullName evidence="5">Fungal-specific transcription factor domain-containing protein</fullName>
    </submittedName>
</protein>
<dbReference type="PANTHER" id="PTHR37534:SF11">
    <property type="entry name" value="ZN(II)2CYS6 TRANSCRIPTION FACTOR (EUROFUNG)"/>
    <property type="match status" value="1"/>
</dbReference>
<dbReference type="InterPro" id="IPR001138">
    <property type="entry name" value="Zn2Cys6_DnaBD"/>
</dbReference>
<accession>A0A9P9GKM7</accession>
<dbReference type="OrthoDB" id="39175at2759"/>
<feature type="domain" description="Zn(2)-C6 fungal-type" evidence="4">
    <location>
        <begin position="18"/>
        <end position="46"/>
    </location>
</feature>
<feature type="region of interest" description="Disordered" evidence="3">
    <location>
        <begin position="91"/>
        <end position="127"/>
    </location>
</feature>
<evidence type="ECO:0000256" key="1">
    <source>
        <dbReference type="ARBA" id="ARBA00004123"/>
    </source>
</evidence>
<evidence type="ECO:0000256" key="3">
    <source>
        <dbReference type="SAM" id="MobiDB-lite"/>
    </source>
</evidence>
<dbReference type="GO" id="GO:0000981">
    <property type="term" value="F:DNA-binding transcription factor activity, RNA polymerase II-specific"/>
    <property type="evidence" value="ECO:0007669"/>
    <property type="project" value="InterPro"/>
</dbReference>
<dbReference type="PROSITE" id="PS00463">
    <property type="entry name" value="ZN2_CY6_FUNGAL_1"/>
    <property type="match status" value="1"/>
</dbReference>
<dbReference type="Pfam" id="PF00172">
    <property type="entry name" value="Zn_clus"/>
    <property type="match status" value="1"/>
</dbReference>
<organism evidence="5 6">
    <name type="scientific">Fusarium redolens</name>
    <dbReference type="NCBI Taxonomy" id="48865"/>
    <lineage>
        <taxon>Eukaryota</taxon>
        <taxon>Fungi</taxon>
        <taxon>Dikarya</taxon>
        <taxon>Ascomycota</taxon>
        <taxon>Pezizomycotina</taxon>
        <taxon>Sordariomycetes</taxon>
        <taxon>Hypocreomycetidae</taxon>
        <taxon>Hypocreales</taxon>
        <taxon>Nectriaceae</taxon>
        <taxon>Fusarium</taxon>
        <taxon>Fusarium redolens species complex</taxon>
    </lineage>
</organism>
<dbReference type="RefSeq" id="XP_046046210.1">
    <property type="nucleotide sequence ID" value="XM_046193395.1"/>
</dbReference>
<dbReference type="Pfam" id="PF11951">
    <property type="entry name" value="Fungal_trans_2"/>
    <property type="match status" value="1"/>
</dbReference>
<dbReference type="PROSITE" id="PS50048">
    <property type="entry name" value="ZN2_CY6_FUNGAL_2"/>
    <property type="match status" value="1"/>
</dbReference>
<keyword evidence="6" id="KW-1185">Reference proteome</keyword>
<evidence type="ECO:0000259" key="4">
    <source>
        <dbReference type="PROSITE" id="PS50048"/>
    </source>
</evidence>
<dbReference type="GO" id="GO:0008270">
    <property type="term" value="F:zinc ion binding"/>
    <property type="evidence" value="ECO:0007669"/>
    <property type="project" value="InterPro"/>
</dbReference>